<name>A0A9D4C845_DREPO</name>
<feature type="non-terminal residue" evidence="1">
    <location>
        <position position="1"/>
    </location>
</feature>
<comment type="caution">
    <text evidence="1">The sequence shown here is derived from an EMBL/GenBank/DDBJ whole genome shotgun (WGS) entry which is preliminary data.</text>
</comment>
<protein>
    <submittedName>
        <fullName evidence="1">Uncharacterized protein</fullName>
    </submittedName>
</protein>
<organism evidence="1 2">
    <name type="scientific">Dreissena polymorpha</name>
    <name type="common">Zebra mussel</name>
    <name type="synonym">Mytilus polymorpha</name>
    <dbReference type="NCBI Taxonomy" id="45954"/>
    <lineage>
        <taxon>Eukaryota</taxon>
        <taxon>Metazoa</taxon>
        <taxon>Spiralia</taxon>
        <taxon>Lophotrochozoa</taxon>
        <taxon>Mollusca</taxon>
        <taxon>Bivalvia</taxon>
        <taxon>Autobranchia</taxon>
        <taxon>Heteroconchia</taxon>
        <taxon>Euheterodonta</taxon>
        <taxon>Imparidentia</taxon>
        <taxon>Neoheterodontei</taxon>
        <taxon>Myida</taxon>
        <taxon>Dreissenoidea</taxon>
        <taxon>Dreissenidae</taxon>
        <taxon>Dreissena</taxon>
    </lineage>
</organism>
<dbReference type="EMBL" id="JAIWYP010000013">
    <property type="protein sequence ID" value="KAH3719216.1"/>
    <property type="molecule type" value="Genomic_DNA"/>
</dbReference>
<reference evidence="1" key="2">
    <citation type="submission" date="2020-11" db="EMBL/GenBank/DDBJ databases">
        <authorList>
            <person name="McCartney M.A."/>
            <person name="Auch B."/>
            <person name="Kono T."/>
            <person name="Mallez S."/>
            <person name="Becker A."/>
            <person name="Gohl D.M."/>
            <person name="Silverstein K.A.T."/>
            <person name="Koren S."/>
            <person name="Bechman K.B."/>
            <person name="Herman A."/>
            <person name="Abrahante J.E."/>
            <person name="Garbe J."/>
        </authorList>
    </citation>
    <scope>NUCLEOTIDE SEQUENCE</scope>
    <source>
        <strain evidence="1">Duluth1</strain>
        <tissue evidence="1">Whole animal</tissue>
    </source>
</reference>
<accession>A0A9D4C845</accession>
<dbReference type="Proteomes" id="UP000828390">
    <property type="component" value="Unassembled WGS sequence"/>
</dbReference>
<gene>
    <name evidence="1" type="ORF">DPMN_062048</name>
</gene>
<keyword evidence="2" id="KW-1185">Reference proteome</keyword>
<evidence type="ECO:0000313" key="2">
    <source>
        <dbReference type="Proteomes" id="UP000828390"/>
    </source>
</evidence>
<sequence>GTGGTTNDTRIGIPLVRVAAVHVDTGNRPPMNVVMVPMLTKLEQETGETMVTILGIEVQISILRDRRSLMEENGLKHILEAVYGENTIVHISRDLLVEKCIHSQLTTEMSKEDPNIQILLDHAKDLYCSLLREKRRKQMIHTRGAHIIFEQNLYTCLDSTA</sequence>
<proteinExistence type="predicted"/>
<dbReference type="AlphaFoldDB" id="A0A9D4C845"/>
<reference evidence="1" key="1">
    <citation type="journal article" date="2019" name="bioRxiv">
        <title>The Genome of the Zebra Mussel, Dreissena polymorpha: A Resource for Invasive Species Research.</title>
        <authorList>
            <person name="McCartney M.A."/>
            <person name="Auch B."/>
            <person name="Kono T."/>
            <person name="Mallez S."/>
            <person name="Zhang Y."/>
            <person name="Obille A."/>
            <person name="Becker A."/>
            <person name="Abrahante J.E."/>
            <person name="Garbe J."/>
            <person name="Badalamenti J.P."/>
            <person name="Herman A."/>
            <person name="Mangelson H."/>
            <person name="Liachko I."/>
            <person name="Sullivan S."/>
            <person name="Sone E.D."/>
            <person name="Koren S."/>
            <person name="Silverstein K.A.T."/>
            <person name="Beckman K.B."/>
            <person name="Gohl D.M."/>
        </authorList>
    </citation>
    <scope>NUCLEOTIDE SEQUENCE</scope>
    <source>
        <strain evidence="1">Duluth1</strain>
        <tissue evidence="1">Whole animal</tissue>
    </source>
</reference>
<evidence type="ECO:0000313" key="1">
    <source>
        <dbReference type="EMBL" id="KAH3719216.1"/>
    </source>
</evidence>